<dbReference type="InterPro" id="IPR002110">
    <property type="entry name" value="Ankyrin_rpt"/>
</dbReference>
<dbReference type="Pfam" id="PF12796">
    <property type="entry name" value="Ank_2"/>
    <property type="match status" value="1"/>
</dbReference>
<dbReference type="EMBL" id="JBJJXI010000064">
    <property type="protein sequence ID" value="KAL3397457.1"/>
    <property type="molecule type" value="Genomic_DNA"/>
</dbReference>
<name>A0ABD2WWW9_9HYME</name>
<keyword evidence="2 3" id="KW-0040">ANK repeat</keyword>
<dbReference type="PANTHER" id="PTHR24198">
    <property type="entry name" value="ANKYRIN REPEAT AND PROTEIN KINASE DOMAIN-CONTAINING PROTEIN"/>
    <property type="match status" value="1"/>
</dbReference>
<sequence length="494" mass="57386">MSSSSSSASESDDHDQTDGQVDFFVYLYRFCIVNDFLIELKSISETVNWEIEEEKHTLFNRVQFLIRNWEGPLPNLRDIFRIEEIDWLLTEDVKNKNDTIYGGYKFVRFVVKTGYKDEPKINEVGKPLLRRTTAVHHASRHCFLTDALPNLFKIYNRFDVNYTDESGLSHFHAACKFGLKNIVEKFLELGQDPNCVVDETGDAPLHLALEMGNTNVVKMLLRNDADPNLANAQALTPLHIICQRDDDDENLVDMLFELGNHKYQPVRVDAGDKLGRTPLQLAVANFLPNLFNVLLDRGADLSSFVFPTEGYFGETFSREDSHFDDITLLLASDTLIIVERLEKRGYELNRASALTIIKYFSKRRMFEISTDLDTKLYDDEEFIIETKKWMMNSSLSLYDVVRLQPKKAEKSFTYTDYYQFMHQDYFEIAEEPRLACATHMREIIMRRFCRRWALDSFLELTGYQLPILCCEIIFEKLMNKDLCSIFMAVADQSS</sequence>
<dbReference type="InterPro" id="IPR036770">
    <property type="entry name" value="Ankyrin_rpt-contain_sf"/>
</dbReference>
<proteinExistence type="predicted"/>
<keyword evidence="1" id="KW-0677">Repeat</keyword>
<dbReference type="SUPFAM" id="SSF48403">
    <property type="entry name" value="Ankyrin repeat"/>
    <property type="match status" value="1"/>
</dbReference>
<dbReference type="Gene3D" id="1.25.40.20">
    <property type="entry name" value="Ankyrin repeat-containing domain"/>
    <property type="match status" value="1"/>
</dbReference>
<dbReference type="AlphaFoldDB" id="A0ABD2WWW9"/>
<organism evidence="4 5">
    <name type="scientific">Trichogramma kaykai</name>
    <dbReference type="NCBI Taxonomy" id="54128"/>
    <lineage>
        <taxon>Eukaryota</taxon>
        <taxon>Metazoa</taxon>
        <taxon>Ecdysozoa</taxon>
        <taxon>Arthropoda</taxon>
        <taxon>Hexapoda</taxon>
        <taxon>Insecta</taxon>
        <taxon>Pterygota</taxon>
        <taxon>Neoptera</taxon>
        <taxon>Endopterygota</taxon>
        <taxon>Hymenoptera</taxon>
        <taxon>Apocrita</taxon>
        <taxon>Proctotrupomorpha</taxon>
        <taxon>Chalcidoidea</taxon>
        <taxon>Trichogrammatidae</taxon>
        <taxon>Trichogramma</taxon>
    </lineage>
</organism>
<dbReference type="SMART" id="SM00248">
    <property type="entry name" value="ANK"/>
    <property type="match status" value="4"/>
</dbReference>
<evidence type="ECO:0000313" key="5">
    <source>
        <dbReference type="Proteomes" id="UP001627154"/>
    </source>
</evidence>
<reference evidence="4 5" key="1">
    <citation type="journal article" date="2024" name="bioRxiv">
        <title>A reference genome for Trichogramma kaykai: A tiny desert-dwelling parasitoid wasp with competing sex-ratio distorters.</title>
        <authorList>
            <person name="Culotta J."/>
            <person name="Lindsey A.R."/>
        </authorList>
    </citation>
    <scope>NUCLEOTIDE SEQUENCE [LARGE SCALE GENOMIC DNA]</scope>
    <source>
        <strain evidence="4 5">KSX58</strain>
    </source>
</reference>
<dbReference type="PANTHER" id="PTHR24198:SF165">
    <property type="entry name" value="ANKYRIN REPEAT-CONTAINING PROTEIN-RELATED"/>
    <property type="match status" value="1"/>
</dbReference>
<evidence type="ECO:0000256" key="2">
    <source>
        <dbReference type="ARBA" id="ARBA00023043"/>
    </source>
</evidence>
<dbReference type="PROSITE" id="PS50297">
    <property type="entry name" value="ANK_REP_REGION"/>
    <property type="match status" value="2"/>
</dbReference>
<comment type="caution">
    <text evidence="4">The sequence shown here is derived from an EMBL/GenBank/DDBJ whole genome shotgun (WGS) entry which is preliminary data.</text>
</comment>
<protein>
    <submittedName>
        <fullName evidence="4">Uncharacterized protein</fullName>
    </submittedName>
</protein>
<feature type="repeat" description="ANK" evidence="3">
    <location>
        <begin position="200"/>
        <end position="232"/>
    </location>
</feature>
<keyword evidence="5" id="KW-1185">Reference proteome</keyword>
<feature type="repeat" description="ANK" evidence="3">
    <location>
        <begin position="274"/>
        <end position="302"/>
    </location>
</feature>
<evidence type="ECO:0000256" key="3">
    <source>
        <dbReference type="PROSITE-ProRule" id="PRU00023"/>
    </source>
</evidence>
<gene>
    <name evidence="4" type="ORF">TKK_008793</name>
</gene>
<evidence type="ECO:0000313" key="4">
    <source>
        <dbReference type="EMBL" id="KAL3397457.1"/>
    </source>
</evidence>
<evidence type="ECO:0000256" key="1">
    <source>
        <dbReference type="ARBA" id="ARBA00022737"/>
    </source>
</evidence>
<dbReference type="Proteomes" id="UP001627154">
    <property type="component" value="Unassembled WGS sequence"/>
</dbReference>
<dbReference type="PROSITE" id="PS50088">
    <property type="entry name" value="ANK_REPEAT"/>
    <property type="match status" value="2"/>
</dbReference>
<accession>A0ABD2WWW9</accession>